<evidence type="ECO:0000259" key="1">
    <source>
        <dbReference type="Pfam" id="PF01368"/>
    </source>
</evidence>
<feature type="domain" description="DDH" evidence="1">
    <location>
        <begin position="20"/>
        <end position="142"/>
    </location>
</feature>
<name>A0A7J2TK22_ARCFL</name>
<dbReference type="PANTHER" id="PTHR30255:SF3">
    <property type="entry name" value="SINGLE-STRANDED-DNA-SPECIFIC EXONUCLEASE RECJ"/>
    <property type="match status" value="1"/>
</dbReference>
<evidence type="ECO:0000259" key="2">
    <source>
        <dbReference type="Pfam" id="PF02272"/>
    </source>
</evidence>
<dbReference type="AlphaFoldDB" id="A0A7J2TK22"/>
<dbReference type="InterPro" id="IPR038763">
    <property type="entry name" value="DHH_sf"/>
</dbReference>
<dbReference type="EMBL" id="DSLA01000130">
    <property type="protein sequence ID" value="HEH36069.1"/>
    <property type="molecule type" value="Genomic_DNA"/>
</dbReference>
<dbReference type="SUPFAM" id="SSF64182">
    <property type="entry name" value="DHH phosphoesterases"/>
    <property type="match status" value="1"/>
</dbReference>
<gene>
    <name evidence="4" type="ORF">ENP88_08075</name>
</gene>
<dbReference type="InterPro" id="IPR048515">
    <property type="entry name" value="DHH_CID"/>
</dbReference>
<organism evidence="4">
    <name type="scientific">Archaeoglobus fulgidus</name>
    <dbReference type="NCBI Taxonomy" id="2234"/>
    <lineage>
        <taxon>Archaea</taxon>
        <taxon>Methanobacteriati</taxon>
        <taxon>Methanobacteriota</taxon>
        <taxon>Archaeoglobi</taxon>
        <taxon>Archaeoglobales</taxon>
        <taxon>Archaeoglobaceae</taxon>
        <taxon>Archaeoglobus</taxon>
    </lineage>
</organism>
<dbReference type="Pfam" id="PF01368">
    <property type="entry name" value="DHH"/>
    <property type="match status" value="1"/>
</dbReference>
<evidence type="ECO:0000313" key="4">
    <source>
        <dbReference type="EMBL" id="HEH36069.1"/>
    </source>
</evidence>
<dbReference type="Gene3D" id="3.10.310.30">
    <property type="match status" value="1"/>
</dbReference>
<dbReference type="Pfam" id="PF21763">
    <property type="entry name" value="DHH_CID"/>
    <property type="match status" value="1"/>
</dbReference>
<protein>
    <submittedName>
        <fullName evidence="4">DHH family phosphoesterase</fullName>
    </submittedName>
</protein>
<sequence>MKELISKATELAEILKKQEKVLIVSHIDADGITSASIAKKALEDFGIEAKVKFVKQLQKFEIEKIKDENEFVWFTDLGSGQLSNLKDLEFIITDHHFPEGKHERQLNPHDFGMDGSIDMSGAVATLIVANRLSCDERLAELAIVGSVGDLQDSRFGKLVGFNRKLLQFLNGTLVEIQKDVRFFGKQTRPIAKMLEYSIDPIIPGLTGDEASCVRFLSSLGIDPWVRWIDISREEKRRVVSAIVRHCISFGLGYDEIKRIAGECYILLRNPEGCEKRDAMEFSTLLNATARYGEAEIGMAVCFGDEKAFSRARTLLQNHRRNLANGLRTVEEIGIRELKNIQYFHAGKEIKDTIIGIIAGMCLARNPKKPIVAFAESENGIKVSARATYKLVDSGLNLGKAIKASAEAVGGSGGGHSVAAGALIPYGSEEKFLKILDETIGIQIQKSTLSMSSPP</sequence>
<dbReference type="GO" id="GO:0004527">
    <property type="term" value="F:exonuclease activity"/>
    <property type="evidence" value="ECO:0007669"/>
    <property type="project" value="UniProtKB-KW"/>
</dbReference>
<comment type="caution">
    <text evidence="4">The sequence shown here is derived from an EMBL/GenBank/DDBJ whole genome shotgun (WGS) entry which is preliminary data.</text>
</comment>
<feature type="domain" description="DHH-CID" evidence="3">
    <location>
        <begin position="182"/>
        <end position="259"/>
    </location>
</feature>
<dbReference type="InterPro" id="IPR001667">
    <property type="entry name" value="DDH_dom"/>
</dbReference>
<reference evidence="4" key="1">
    <citation type="journal article" date="2020" name="mSystems">
        <title>Genome- and Community-Level Interaction Insights into Carbon Utilization and Element Cycling Functions of Hydrothermarchaeota in Hydrothermal Sediment.</title>
        <authorList>
            <person name="Zhou Z."/>
            <person name="Liu Y."/>
            <person name="Xu W."/>
            <person name="Pan J."/>
            <person name="Luo Z.H."/>
            <person name="Li M."/>
        </authorList>
    </citation>
    <scope>NUCLEOTIDE SEQUENCE [LARGE SCALE GENOMIC DNA]</scope>
    <source>
        <strain evidence="4">SpSt-26</strain>
    </source>
</reference>
<dbReference type="Pfam" id="PF02272">
    <property type="entry name" value="DHHA1"/>
    <property type="match status" value="1"/>
</dbReference>
<accession>A0A7J2TK22</accession>
<dbReference type="PANTHER" id="PTHR30255">
    <property type="entry name" value="SINGLE-STRANDED-DNA-SPECIFIC EXONUCLEASE RECJ"/>
    <property type="match status" value="1"/>
</dbReference>
<proteinExistence type="predicted"/>
<dbReference type="Gene3D" id="3.90.1640.30">
    <property type="match status" value="1"/>
</dbReference>
<feature type="domain" description="DHHA1" evidence="2">
    <location>
        <begin position="341"/>
        <end position="439"/>
    </location>
</feature>
<dbReference type="InterPro" id="IPR051673">
    <property type="entry name" value="SSDNA_exonuclease_RecJ"/>
</dbReference>
<dbReference type="GO" id="GO:0003676">
    <property type="term" value="F:nucleic acid binding"/>
    <property type="evidence" value="ECO:0007669"/>
    <property type="project" value="InterPro"/>
</dbReference>
<evidence type="ECO:0000259" key="3">
    <source>
        <dbReference type="Pfam" id="PF21763"/>
    </source>
</evidence>
<dbReference type="InterPro" id="IPR003156">
    <property type="entry name" value="DHHA1_dom"/>
</dbReference>